<gene>
    <name evidence="1" type="ORF">NCTC13038_01140</name>
</gene>
<name>A0A485B5H1_RAOTE</name>
<dbReference type="EMBL" id="CAADJG010000002">
    <property type="protein sequence ID" value="VFS67563.1"/>
    <property type="molecule type" value="Genomic_DNA"/>
</dbReference>
<protein>
    <submittedName>
        <fullName evidence="1">Uncharacterized protein</fullName>
    </submittedName>
</protein>
<proteinExistence type="predicted"/>
<evidence type="ECO:0000313" key="2">
    <source>
        <dbReference type="Proteomes" id="UP000332594"/>
    </source>
</evidence>
<accession>A0A485B5H1</accession>
<dbReference type="AlphaFoldDB" id="A0A485B5H1"/>
<sequence length="37" mass="4287">MGMGLEKVLLVMLKPVLPGALPAASLWPWLWRLARWW</sequence>
<reference evidence="1 2" key="1">
    <citation type="submission" date="2019-03" db="EMBL/GenBank/DDBJ databases">
        <authorList>
            <consortium name="Pathogen Informatics"/>
        </authorList>
    </citation>
    <scope>NUCLEOTIDE SEQUENCE [LARGE SCALE GENOMIC DNA]</scope>
    <source>
        <strain evidence="1 2">NCTC13038</strain>
    </source>
</reference>
<organism evidence="1 2">
    <name type="scientific">Raoultella terrigena</name>
    <name type="common">Klebsiella terrigena</name>
    <dbReference type="NCBI Taxonomy" id="577"/>
    <lineage>
        <taxon>Bacteria</taxon>
        <taxon>Pseudomonadati</taxon>
        <taxon>Pseudomonadota</taxon>
        <taxon>Gammaproteobacteria</taxon>
        <taxon>Enterobacterales</taxon>
        <taxon>Enterobacteriaceae</taxon>
        <taxon>Klebsiella/Raoultella group</taxon>
        <taxon>Raoultella</taxon>
    </lineage>
</organism>
<evidence type="ECO:0000313" key="1">
    <source>
        <dbReference type="EMBL" id="VFS67563.1"/>
    </source>
</evidence>
<dbReference type="Proteomes" id="UP000332594">
    <property type="component" value="Unassembled WGS sequence"/>
</dbReference>